<dbReference type="PANTHER" id="PTHR33841:SF1">
    <property type="entry name" value="DNA METHYLTRANSFERASE A"/>
    <property type="match status" value="1"/>
</dbReference>
<dbReference type="Proteomes" id="UP000187465">
    <property type="component" value="Unassembled WGS sequence"/>
</dbReference>
<dbReference type="EMBL" id="MKQP01000014">
    <property type="protein sequence ID" value="OMD33219.1"/>
    <property type="molecule type" value="Genomic_DNA"/>
</dbReference>
<dbReference type="Gene3D" id="3.40.50.150">
    <property type="entry name" value="Vaccinia Virus protein VP39"/>
    <property type="match status" value="1"/>
</dbReference>
<evidence type="ECO:0000256" key="5">
    <source>
        <dbReference type="ARBA" id="ARBA00047942"/>
    </source>
</evidence>
<keyword evidence="7" id="KW-0378">Hydrolase</keyword>
<proteinExistence type="predicted"/>
<dbReference type="EC" id="2.1.1.72" evidence="1"/>
<evidence type="ECO:0000313" key="8">
    <source>
        <dbReference type="Proteomes" id="UP000187465"/>
    </source>
</evidence>
<keyword evidence="3" id="KW-0808">Transferase</keyword>
<evidence type="ECO:0000256" key="3">
    <source>
        <dbReference type="ARBA" id="ARBA00022679"/>
    </source>
</evidence>
<keyword evidence="4" id="KW-0949">S-adenosyl-L-methionine</keyword>
<dbReference type="GO" id="GO:0009007">
    <property type="term" value="F:site-specific DNA-methyltransferase (adenine-specific) activity"/>
    <property type="evidence" value="ECO:0007669"/>
    <property type="project" value="UniProtKB-EC"/>
</dbReference>
<dbReference type="InterPro" id="IPR011639">
    <property type="entry name" value="MethylTrfase_TaqI-like_dom"/>
</dbReference>
<reference evidence="7 8" key="1">
    <citation type="submission" date="2016-10" db="EMBL/GenBank/DDBJ databases">
        <title>Paenibacillus species isolates.</title>
        <authorList>
            <person name="Beno S.M."/>
        </authorList>
    </citation>
    <scope>NUCLEOTIDE SEQUENCE [LARGE SCALE GENOMIC DNA]</scope>
    <source>
        <strain evidence="7 8">FSL H7-0604</strain>
    </source>
</reference>
<comment type="catalytic activity">
    <reaction evidence="5">
        <text>a 2'-deoxyadenosine in DNA + S-adenosyl-L-methionine = an N(6)-methyl-2'-deoxyadenosine in DNA + S-adenosyl-L-homocysteine + H(+)</text>
        <dbReference type="Rhea" id="RHEA:15197"/>
        <dbReference type="Rhea" id="RHEA-COMP:12418"/>
        <dbReference type="Rhea" id="RHEA-COMP:12419"/>
        <dbReference type="ChEBI" id="CHEBI:15378"/>
        <dbReference type="ChEBI" id="CHEBI:57856"/>
        <dbReference type="ChEBI" id="CHEBI:59789"/>
        <dbReference type="ChEBI" id="CHEBI:90615"/>
        <dbReference type="ChEBI" id="CHEBI:90616"/>
        <dbReference type="EC" id="2.1.1.72"/>
    </reaction>
</comment>
<name>A0A1R0XDR3_9BACL</name>
<organism evidence="7 8">
    <name type="scientific">Paenibacillus odorifer</name>
    <dbReference type="NCBI Taxonomy" id="189426"/>
    <lineage>
        <taxon>Bacteria</taxon>
        <taxon>Bacillati</taxon>
        <taxon>Bacillota</taxon>
        <taxon>Bacilli</taxon>
        <taxon>Bacillales</taxon>
        <taxon>Paenibacillaceae</taxon>
        <taxon>Paenibacillus</taxon>
    </lineage>
</organism>
<dbReference type="Pfam" id="PF07669">
    <property type="entry name" value="Eco57I"/>
    <property type="match status" value="1"/>
</dbReference>
<dbReference type="AlphaFoldDB" id="A0A1R0XDR3"/>
<dbReference type="InterPro" id="IPR050953">
    <property type="entry name" value="N4_N6_ade-DNA_methylase"/>
</dbReference>
<dbReference type="GO" id="GO:0006304">
    <property type="term" value="P:DNA modification"/>
    <property type="evidence" value="ECO:0007669"/>
    <property type="project" value="InterPro"/>
</dbReference>
<dbReference type="GO" id="GO:0004519">
    <property type="term" value="F:endonuclease activity"/>
    <property type="evidence" value="ECO:0007669"/>
    <property type="project" value="UniProtKB-KW"/>
</dbReference>
<evidence type="ECO:0000256" key="1">
    <source>
        <dbReference type="ARBA" id="ARBA00011900"/>
    </source>
</evidence>
<sequence length="1176" mass="137577">MNKTALKNFAINARKELIEKVKAKAYKIGITEENIKKAQIESSDVIYIDGKQLDANEKKHREKLISRIKEIGYKQLVEEVAYTWFNRFTALRFMEVNNYLPTKVRVLSSSNPNSSEPDIIKEALSVDLDIDKEWVYERKINNNTEELFKYLVIKQCNSLNNVLPFMFETIDDYNEILFPEGLLSKNSFLHEMSDVTAIPESDWEQVEVIGWLYQYYISDEKDRVFKGKTKFKAEEIPYATQLFTPDWIVRYMVQNSLGRYWIELHSEHKSLVDGWEFFLDNEERESDFEEKLSPYINKEMNVEDIKCFDPAMGSGHILVYMFDVLYEIYSKCGYLEREIPKLIIENNLFGLDIDDRAYQLACFSIVMKAMEYNQRFFRIIEKEGLKLNLASIQESNKLTDEHIAYIAGNSVGTEFETIKEFCEQFKEAKTIGSLIKVGSFPQHFLEERLEFIKEQPIDDLFKIDIREKSIALFLQLIRQAKIMHNQYDVLVTNPPYMGSKNMNSVLNNFLGKYYPDSKGDLFASFMEIDHYLKSYSFYGCINQHSWMFLSSYKNLRLKIIADKSIDSMLHLGSRTFEEIGGEVVQSSAFIIRNVFIQNRKGIYLRLIDENTAKEKKDKTLDAVQNPNVLYRYMFDQKRFVDIPGSPIAYWVSEELVENFKKGEPISEIASPRIGLQTSDNNRFTRFWFEVCNDKLLFDAQDITSAMESNKKWFPFSKGGEYRKWYGNNDFVVNWENDGEEIKSYAASLYKNYTRTVKNINFYFKKAITWSKISTGDIAFRYKPNGHIFADAGPSIFSDDYLDYLHGFCNSIVALKIANTLSPTLNYEVGHIASFPILRSTIKKELIESIVKMNIDISKKDWDFYEISWDFDRHPLLTFSSPTIKTAFNKFDHFTNSQFEKLRINEEQLNSIFIEIYGLQNEISPRVNNIDVTIRKADLTYDIKSFISYVLGCSFGRYSLDENGLIYAGGKFSPARYKMFPAVEDNIIPILSDVYFEDDIVTRFVEFVEVTFGKETLRENLEFIAGAIGRKDKETVVDTIRRYFINDFYKDHLQIYKKRPIYWLFTSGKQKAFNCLIYMHRYERSTLSRIRTDYLHELQIRMDAEKKALLDIINADGITKETANAKKELKSLDLKIEELRAYDEKLHHMADMQIDIDLDDGVAVNYAKFEGLLAPIK</sequence>
<comment type="caution">
    <text evidence="7">The sequence shown here is derived from an EMBL/GenBank/DDBJ whole genome shotgun (WGS) entry which is preliminary data.</text>
</comment>
<keyword evidence="7" id="KW-0540">Nuclease</keyword>
<dbReference type="RefSeq" id="WP_036689485.1">
    <property type="nucleotide sequence ID" value="NZ_MKQP01000014.1"/>
</dbReference>
<keyword evidence="2" id="KW-0489">Methyltransferase</keyword>
<accession>A0A1R0XDR3</accession>
<dbReference type="PANTHER" id="PTHR33841">
    <property type="entry name" value="DNA METHYLTRANSFERASE YEEA-RELATED"/>
    <property type="match status" value="1"/>
</dbReference>
<feature type="domain" description="Type II methyltransferase M.TaqI-like" evidence="6">
    <location>
        <begin position="346"/>
        <end position="573"/>
    </location>
</feature>
<dbReference type="PRINTS" id="PR00507">
    <property type="entry name" value="N12N6MTFRASE"/>
</dbReference>
<gene>
    <name evidence="7" type="ORF">BJP51_12720</name>
</gene>
<keyword evidence="7" id="KW-0255">Endonuclease</keyword>
<dbReference type="PROSITE" id="PS00092">
    <property type="entry name" value="N6_MTASE"/>
    <property type="match status" value="1"/>
</dbReference>
<dbReference type="NCBIfam" id="NF033452">
    <property type="entry name" value="BREX_1_MTaseX"/>
    <property type="match status" value="1"/>
</dbReference>
<dbReference type="InterPro" id="IPR002052">
    <property type="entry name" value="DNA_methylase_N6_adenine_CS"/>
</dbReference>
<evidence type="ECO:0000259" key="6">
    <source>
        <dbReference type="Pfam" id="PF07669"/>
    </source>
</evidence>
<dbReference type="GO" id="GO:0003676">
    <property type="term" value="F:nucleic acid binding"/>
    <property type="evidence" value="ECO:0007669"/>
    <property type="project" value="InterPro"/>
</dbReference>
<dbReference type="InterPro" id="IPR047939">
    <property type="entry name" value="BREX_1_PglX"/>
</dbReference>
<dbReference type="InterPro" id="IPR029063">
    <property type="entry name" value="SAM-dependent_MTases_sf"/>
</dbReference>
<dbReference type="SUPFAM" id="SSF53335">
    <property type="entry name" value="S-adenosyl-L-methionine-dependent methyltransferases"/>
    <property type="match status" value="1"/>
</dbReference>
<evidence type="ECO:0000313" key="7">
    <source>
        <dbReference type="EMBL" id="OMD33219.1"/>
    </source>
</evidence>
<protein>
    <recommendedName>
        <fullName evidence="1">site-specific DNA-methyltransferase (adenine-specific)</fullName>
        <ecNumber evidence="1">2.1.1.72</ecNumber>
    </recommendedName>
</protein>
<dbReference type="GO" id="GO:0032259">
    <property type="term" value="P:methylation"/>
    <property type="evidence" value="ECO:0007669"/>
    <property type="project" value="UniProtKB-KW"/>
</dbReference>
<evidence type="ECO:0000256" key="4">
    <source>
        <dbReference type="ARBA" id="ARBA00022691"/>
    </source>
</evidence>
<evidence type="ECO:0000256" key="2">
    <source>
        <dbReference type="ARBA" id="ARBA00022603"/>
    </source>
</evidence>